<organism evidence="15 16">
    <name type="scientific">candidate division WOR-3 bacterium 4484_18</name>
    <dbReference type="NCBI Taxonomy" id="2020626"/>
    <lineage>
        <taxon>Bacteria</taxon>
        <taxon>Bacteria division WOR-3</taxon>
    </lineage>
</organism>
<feature type="active site" evidence="13">
    <location>
        <position position="132"/>
    </location>
</feature>
<evidence type="ECO:0000256" key="3">
    <source>
        <dbReference type="ARBA" id="ARBA00022722"/>
    </source>
</evidence>
<dbReference type="Proteomes" id="UP000216312">
    <property type="component" value="Unassembled WGS sequence"/>
</dbReference>
<keyword evidence="4 13" id="KW-0479">Metal-binding</keyword>
<gene>
    <name evidence="13 15" type="primary">ruvC</name>
    <name evidence="15" type="ORF">CGW93_04500</name>
</gene>
<dbReference type="NCBIfam" id="TIGR00228">
    <property type="entry name" value="ruvC"/>
    <property type="match status" value="1"/>
</dbReference>
<evidence type="ECO:0000256" key="1">
    <source>
        <dbReference type="ARBA" id="ARBA00009518"/>
    </source>
</evidence>
<evidence type="ECO:0000256" key="10">
    <source>
        <dbReference type="ARBA" id="ARBA00023172"/>
    </source>
</evidence>
<evidence type="ECO:0000313" key="16">
    <source>
        <dbReference type="Proteomes" id="UP000216312"/>
    </source>
</evidence>
<dbReference type="PANTHER" id="PTHR30194:SF3">
    <property type="entry name" value="CROSSOVER JUNCTION ENDODEOXYRIBONUCLEASE RUVC"/>
    <property type="match status" value="1"/>
</dbReference>
<evidence type="ECO:0000256" key="13">
    <source>
        <dbReference type="HAMAP-Rule" id="MF_00034"/>
    </source>
</evidence>
<comment type="cofactor">
    <cofactor evidence="13">
        <name>Mg(2+)</name>
        <dbReference type="ChEBI" id="CHEBI:18420"/>
    </cofactor>
    <text evidence="13">Binds 2 Mg(2+) ion per subunit.</text>
</comment>
<keyword evidence="7 13" id="KW-0378">Hydrolase</keyword>
<dbReference type="PANTHER" id="PTHR30194">
    <property type="entry name" value="CROSSOVER JUNCTION ENDODEOXYRIBONUCLEASE RUVC"/>
    <property type="match status" value="1"/>
</dbReference>
<keyword evidence="5 13" id="KW-0255">Endonuclease</keyword>
<evidence type="ECO:0000256" key="12">
    <source>
        <dbReference type="ARBA" id="ARBA00029354"/>
    </source>
</evidence>
<comment type="function">
    <text evidence="13">The RuvA-RuvB-RuvC complex processes Holliday junction (HJ) DNA during genetic recombination and DNA repair. Endonuclease that resolves HJ intermediates. Cleaves cruciform DNA by making single-stranded nicks across the HJ at symmetrical positions within the homologous arms, yielding a 5'-phosphate and a 3'-hydroxyl group; requires a central core of homology in the junction. The consensus cleavage sequence is 5'-(A/T)TT(C/G)-3'. Cleavage occurs on the 3'-side of the TT dinucleotide at the point of strand exchange. HJ branch migration catalyzed by RuvA-RuvB allows RuvC to scan DNA until it finds its consensus sequence, where it cleaves and resolves the cruciform DNA.</text>
</comment>
<evidence type="ECO:0000256" key="9">
    <source>
        <dbReference type="ARBA" id="ARBA00023125"/>
    </source>
</evidence>
<dbReference type="InterPro" id="IPR002176">
    <property type="entry name" value="X-over_junc_endoDNase_RuvC"/>
</dbReference>
<proteinExistence type="inferred from homology"/>
<keyword evidence="2 13" id="KW-0963">Cytoplasm</keyword>
<dbReference type="InterPro" id="IPR036397">
    <property type="entry name" value="RNaseH_sf"/>
</dbReference>
<keyword evidence="8 13" id="KW-0460">Magnesium</keyword>
<comment type="subunit">
    <text evidence="13">Homodimer which binds Holliday junction (HJ) DNA. The HJ becomes 2-fold symmetrical on binding to RuvC with unstacked arms; it has a different conformation from HJ DNA in complex with RuvA. In the full resolvosome a probable DNA-RuvA(4)-RuvB(12)-RuvC(2) complex forms which resolves the HJ.</text>
</comment>
<protein>
    <recommendedName>
        <fullName evidence="13 14">Crossover junction endodeoxyribonuclease RuvC</fullName>
        <ecNumber evidence="13 14">3.1.21.10</ecNumber>
    </recommendedName>
    <alternativeName>
        <fullName evidence="13">Holliday junction nuclease RuvC</fullName>
    </alternativeName>
    <alternativeName>
        <fullName evidence="13">Holliday junction resolvase RuvC</fullName>
    </alternativeName>
</protein>
<evidence type="ECO:0000256" key="14">
    <source>
        <dbReference type="NCBIfam" id="TIGR00228"/>
    </source>
</evidence>
<evidence type="ECO:0000256" key="4">
    <source>
        <dbReference type="ARBA" id="ARBA00022723"/>
    </source>
</evidence>
<feature type="binding site" evidence="13">
    <location>
        <position position="7"/>
    </location>
    <ligand>
        <name>Mg(2+)</name>
        <dbReference type="ChEBI" id="CHEBI:18420"/>
        <label>1</label>
    </ligand>
</feature>
<evidence type="ECO:0000256" key="8">
    <source>
        <dbReference type="ARBA" id="ARBA00022842"/>
    </source>
</evidence>
<evidence type="ECO:0000256" key="2">
    <source>
        <dbReference type="ARBA" id="ARBA00022490"/>
    </source>
</evidence>
<name>A0A257LT82_UNCW3</name>
<comment type="similarity">
    <text evidence="1 13">Belongs to the RuvC family.</text>
</comment>
<accession>A0A257LT82</accession>
<dbReference type="EC" id="3.1.21.10" evidence="13 14"/>
<sequence length="156" mass="17005">MRIIGVDPGQRTGFAVIEGDKVIKSGVIDTGDATSYEGLQHIYEGMAKVLDETAPDVLVCESLFYHKNIKSLVKLAETKAVICLAAIQHSIPVVEYTPREIKLAITGNGNASKQQVRYMVEQMFGIKVDDVHVADALASAICHRERTAHNVGLREG</sequence>
<dbReference type="CDD" id="cd16962">
    <property type="entry name" value="RuvC"/>
    <property type="match status" value="1"/>
</dbReference>
<comment type="catalytic activity">
    <reaction evidence="12 13">
        <text>Endonucleolytic cleavage at a junction such as a reciprocal single-stranded crossover between two homologous DNA duplexes (Holliday junction).</text>
        <dbReference type="EC" id="3.1.21.10"/>
    </reaction>
</comment>
<dbReference type="GO" id="GO:0006281">
    <property type="term" value="P:DNA repair"/>
    <property type="evidence" value="ECO:0007669"/>
    <property type="project" value="UniProtKB-UniRule"/>
</dbReference>
<dbReference type="SUPFAM" id="SSF53098">
    <property type="entry name" value="Ribonuclease H-like"/>
    <property type="match status" value="1"/>
</dbReference>
<dbReference type="GO" id="GO:0006310">
    <property type="term" value="P:DNA recombination"/>
    <property type="evidence" value="ECO:0007669"/>
    <property type="project" value="UniProtKB-UniRule"/>
</dbReference>
<comment type="caution">
    <text evidence="15">The sequence shown here is derived from an EMBL/GenBank/DDBJ whole genome shotgun (WGS) entry which is preliminary data.</text>
</comment>
<feature type="active site" evidence="13">
    <location>
        <position position="7"/>
    </location>
</feature>
<keyword evidence="10 13" id="KW-0233">DNA recombination</keyword>
<feature type="binding site" evidence="13">
    <location>
        <position position="132"/>
    </location>
    <ligand>
        <name>Mg(2+)</name>
        <dbReference type="ChEBI" id="CHEBI:18420"/>
        <label>1</label>
    </ligand>
</feature>
<keyword evidence="9 13" id="KW-0238">DNA-binding</keyword>
<feature type="binding site" evidence="13">
    <location>
        <position position="61"/>
    </location>
    <ligand>
        <name>Mg(2+)</name>
        <dbReference type="ChEBI" id="CHEBI:18420"/>
        <label>2</label>
    </ligand>
</feature>
<reference evidence="16" key="1">
    <citation type="submission" date="2017-07" db="EMBL/GenBank/DDBJ databases">
        <title>Novel pathways for hydrocarbon cycling and metabolic interdependencies in hydrothermal sediment communities.</title>
        <authorList>
            <person name="Dombrowski N."/>
            <person name="Seitz K."/>
            <person name="Teske A."/>
            <person name="Baker B."/>
        </authorList>
    </citation>
    <scope>NUCLEOTIDE SEQUENCE [LARGE SCALE GENOMIC DNA]</scope>
</reference>
<evidence type="ECO:0000313" key="15">
    <source>
        <dbReference type="EMBL" id="OYV02642.1"/>
    </source>
</evidence>
<evidence type="ECO:0000256" key="7">
    <source>
        <dbReference type="ARBA" id="ARBA00022801"/>
    </source>
</evidence>
<keyword evidence="6 13" id="KW-0227">DNA damage</keyword>
<evidence type="ECO:0000256" key="5">
    <source>
        <dbReference type="ARBA" id="ARBA00022759"/>
    </source>
</evidence>
<keyword evidence="3 13" id="KW-0540">Nuclease</keyword>
<dbReference type="Pfam" id="PF02075">
    <property type="entry name" value="RuvC"/>
    <property type="match status" value="1"/>
</dbReference>
<dbReference type="PRINTS" id="PR00696">
    <property type="entry name" value="RSOLVASERUVC"/>
</dbReference>
<dbReference type="GO" id="GO:0000287">
    <property type="term" value="F:magnesium ion binding"/>
    <property type="evidence" value="ECO:0007669"/>
    <property type="project" value="UniProtKB-UniRule"/>
</dbReference>
<dbReference type="FunFam" id="3.30.420.10:FF:000002">
    <property type="entry name" value="Crossover junction endodeoxyribonuclease RuvC"/>
    <property type="match status" value="1"/>
</dbReference>
<dbReference type="Gene3D" id="3.30.420.10">
    <property type="entry name" value="Ribonuclease H-like superfamily/Ribonuclease H"/>
    <property type="match status" value="1"/>
</dbReference>
<feature type="active site" evidence="13">
    <location>
        <position position="61"/>
    </location>
</feature>
<evidence type="ECO:0000256" key="6">
    <source>
        <dbReference type="ARBA" id="ARBA00022763"/>
    </source>
</evidence>
<dbReference type="GO" id="GO:0048476">
    <property type="term" value="C:Holliday junction resolvase complex"/>
    <property type="evidence" value="ECO:0007669"/>
    <property type="project" value="UniProtKB-UniRule"/>
</dbReference>
<comment type="subcellular location">
    <subcellularLocation>
        <location evidence="13">Cytoplasm</location>
    </subcellularLocation>
</comment>
<dbReference type="AlphaFoldDB" id="A0A257LT82"/>
<evidence type="ECO:0000256" key="11">
    <source>
        <dbReference type="ARBA" id="ARBA00023204"/>
    </source>
</evidence>
<dbReference type="GO" id="GO:0005737">
    <property type="term" value="C:cytoplasm"/>
    <property type="evidence" value="ECO:0007669"/>
    <property type="project" value="UniProtKB-SubCell"/>
</dbReference>
<dbReference type="GO" id="GO:0003677">
    <property type="term" value="F:DNA binding"/>
    <property type="evidence" value="ECO:0007669"/>
    <property type="project" value="UniProtKB-KW"/>
</dbReference>
<dbReference type="InterPro" id="IPR012337">
    <property type="entry name" value="RNaseH-like_sf"/>
</dbReference>
<dbReference type="EMBL" id="NMUJ01000066">
    <property type="protein sequence ID" value="OYV02642.1"/>
    <property type="molecule type" value="Genomic_DNA"/>
</dbReference>
<dbReference type="HAMAP" id="MF_00034">
    <property type="entry name" value="RuvC"/>
    <property type="match status" value="1"/>
</dbReference>
<keyword evidence="11 13" id="KW-0234">DNA repair</keyword>
<dbReference type="GO" id="GO:0008821">
    <property type="term" value="F:crossover junction DNA endonuclease activity"/>
    <property type="evidence" value="ECO:0007669"/>
    <property type="project" value="UniProtKB-UniRule"/>
</dbReference>